<keyword evidence="1" id="KW-0472">Membrane</keyword>
<proteinExistence type="predicted"/>
<dbReference type="Gramene" id="AET6Gv20467000.1">
    <property type="protein sequence ID" value="AET6Gv20467000.1"/>
    <property type="gene ID" value="AET6Gv20467000"/>
</dbReference>
<keyword evidence="3" id="KW-1185">Reference proteome</keyword>
<accession>A0A453NSG4</accession>
<keyword evidence="1" id="KW-0812">Transmembrane</keyword>
<evidence type="ECO:0000256" key="1">
    <source>
        <dbReference type="SAM" id="Phobius"/>
    </source>
</evidence>
<reference evidence="3" key="2">
    <citation type="journal article" date="2017" name="Nat. Plants">
        <title>The Aegilops tauschii genome reveals multiple impacts of transposons.</title>
        <authorList>
            <person name="Zhao G."/>
            <person name="Zou C."/>
            <person name="Li K."/>
            <person name="Wang K."/>
            <person name="Li T."/>
            <person name="Gao L."/>
            <person name="Zhang X."/>
            <person name="Wang H."/>
            <person name="Yang Z."/>
            <person name="Liu X."/>
            <person name="Jiang W."/>
            <person name="Mao L."/>
            <person name="Kong X."/>
            <person name="Jiao Y."/>
            <person name="Jia J."/>
        </authorList>
    </citation>
    <scope>NUCLEOTIDE SEQUENCE [LARGE SCALE GENOMIC DNA]</scope>
    <source>
        <strain evidence="3">cv. AL8/78</strain>
    </source>
</reference>
<reference evidence="2" key="4">
    <citation type="submission" date="2019-03" db="UniProtKB">
        <authorList>
            <consortium name="EnsemblPlants"/>
        </authorList>
    </citation>
    <scope>IDENTIFICATION</scope>
</reference>
<evidence type="ECO:0000313" key="3">
    <source>
        <dbReference type="Proteomes" id="UP000015105"/>
    </source>
</evidence>
<feature type="transmembrane region" description="Helical" evidence="1">
    <location>
        <begin position="105"/>
        <end position="126"/>
    </location>
</feature>
<reference evidence="2" key="5">
    <citation type="journal article" date="2021" name="G3 (Bethesda)">
        <title>Aegilops tauschii genome assembly Aet v5.0 features greater sequence contiguity and improved annotation.</title>
        <authorList>
            <person name="Wang L."/>
            <person name="Zhu T."/>
            <person name="Rodriguez J.C."/>
            <person name="Deal K.R."/>
            <person name="Dubcovsky J."/>
            <person name="McGuire P.E."/>
            <person name="Lux T."/>
            <person name="Spannagl M."/>
            <person name="Mayer K.F.X."/>
            <person name="Baldrich P."/>
            <person name="Meyers B.C."/>
            <person name="Huo N."/>
            <person name="Gu Y.Q."/>
            <person name="Zhou H."/>
            <person name="Devos K.M."/>
            <person name="Bennetzen J.L."/>
            <person name="Unver T."/>
            <person name="Budak H."/>
            <person name="Gulick P.J."/>
            <person name="Galiba G."/>
            <person name="Kalapos B."/>
            <person name="Nelson D.R."/>
            <person name="Li P."/>
            <person name="You F.M."/>
            <person name="Luo M.C."/>
            <person name="Dvorak J."/>
        </authorList>
    </citation>
    <scope>NUCLEOTIDE SEQUENCE [LARGE SCALE GENOMIC DNA]</scope>
    <source>
        <strain evidence="2">cv. AL8/78</strain>
    </source>
</reference>
<sequence length="151" mass="16439">VIDLLLQEVIMIARDMVMVEEAMAPPLLLPPMEAMLDMDLVLVVAMVALCTVVLMVHTEHMEAVPMVRVLTEAVPMVRVLTEVAPMVLVDMVLVDMVVMGEQEQGRGVLVVVVVGVQVVGALAGTIPMGNECKPLWFFLGCNKRTHLHGIS</sequence>
<feature type="transmembrane region" description="Helical" evidence="1">
    <location>
        <begin position="40"/>
        <end position="58"/>
    </location>
</feature>
<dbReference type="EnsemblPlants" id="AET6Gv20467000.1">
    <property type="protein sequence ID" value="AET6Gv20467000.1"/>
    <property type="gene ID" value="AET6Gv20467000"/>
</dbReference>
<organism evidence="2 3">
    <name type="scientific">Aegilops tauschii subsp. strangulata</name>
    <name type="common">Goatgrass</name>
    <dbReference type="NCBI Taxonomy" id="200361"/>
    <lineage>
        <taxon>Eukaryota</taxon>
        <taxon>Viridiplantae</taxon>
        <taxon>Streptophyta</taxon>
        <taxon>Embryophyta</taxon>
        <taxon>Tracheophyta</taxon>
        <taxon>Spermatophyta</taxon>
        <taxon>Magnoliopsida</taxon>
        <taxon>Liliopsida</taxon>
        <taxon>Poales</taxon>
        <taxon>Poaceae</taxon>
        <taxon>BOP clade</taxon>
        <taxon>Pooideae</taxon>
        <taxon>Triticodae</taxon>
        <taxon>Triticeae</taxon>
        <taxon>Triticinae</taxon>
        <taxon>Aegilops</taxon>
    </lineage>
</organism>
<protein>
    <submittedName>
        <fullName evidence="2">Uncharacterized protein</fullName>
    </submittedName>
</protein>
<reference evidence="2" key="3">
    <citation type="journal article" date="2017" name="Nature">
        <title>Genome sequence of the progenitor of the wheat D genome Aegilops tauschii.</title>
        <authorList>
            <person name="Luo M.C."/>
            <person name="Gu Y.Q."/>
            <person name="Puiu D."/>
            <person name="Wang H."/>
            <person name="Twardziok S.O."/>
            <person name="Deal K.R."/>
            <person name="Huo N."/>
            <person name="Zhu T."/>
            <person name="Wang L."/>
            <person name="Wang Y."/>
            <person name="McGuire P.E."/>
            <person name="Liu S."/>
            <person name="Long H."/>
            <person name="Ramasamy R.K."/>
            <person name="Rodriguez J.C."/>
            <person name="Van S.L."/>
            <person name="Yuan L."/>
            <person name="Wang Z."/>
            <person name="Xia Z."/>
            <person name="Xiao L."/>
            <person name="Anderson O.D."/>
            <person name="Ouyang S."/>
            <person name="Liang Y."/>
            <person name="Zimin A.V."/>
            <person name="Pertea G."/>
            <person name="Qi P."/>
            <person name="Bennetzen J.L."/>
            <person name="Dai X."/>
            <person name="Dawson M.W."/>
            <person name="Muller H.G."/>
            <person name="Kugler K."/>
            <person name="Rivarola-Duarte L."/>
            <person name="Spannagl M."/>
            <person name="Mayer K.F.X."/>
            <person name="Lu F.H."/>
            <person name="Bevan M.W."/>
            <person name="Leroy P."/>
            <person name="Li P."/>
            <person name="You F.M."/>
            <person name="Sun Q."/>
            <person name="Liu Z."/>
            <person name="Lyons E."/>
            <person name="Wicker T."/>
            <person name="Salzberg S.L."/>
            <person name="Devos K.M."/>
            <person name="Dvorak J."/>
        </authorList>
    </citation>
    <scope>NUCLEOTIDE SEQUENCE [LARGE SCALE GENOMIC DNA]</scope>
    <source>
        <strain evidence="2">cv. AL8/78</strain>
    </source>
</reference>
<evidence type="ECO:0000313" key="2">
    <source>
        <dbReference type="EnsemblPlants" id="AET6Gv20467000.1"/>
    </source>
</evidence>
<dbReference type="Proteomes" id="UP000015105">
    <property type="component" value="Chromosome 6D"/>
</dbReference>
<dbReference type="AlphaFoldDB" id="A0A453NSG4"/>
<name>A0A453NSG4_AEGTS</name>
<keyword evidence="1" id="KW-1133">Transmembrane helix</keyword>
<reference evidence="3" key="1">
    <citation type="journal article" date="2014" name="Science">
        <title>Ancient hybridizations among the ancestral genomes of bread wheat.</title>
        <authorList>
            <consortium name="International Wheat Genome Sequencing Consortium,"/>
            <person name="Marcussen T."/>
            <person name="Sandve S.R."/>
            <person name="Heier L."/>
            <person name="Spannagl M."/>
            <person name="Pfeifer M."/>
            <person name="Jakobsen K.S."/>
            <person name="Wulff B.B."/>
            <person name="Steuernagel B."/>
            <person name="Mayer K.F."/>
            <person name="Olsen O.A."/>
        </authorList>
    </citation>
    <scope>NUCLEOTIDE SEQUENCE [LARGE SCALE GENOMIC DNA]</scope>
    <source>
        <strain evidence="3">cv. AL8/78</strain>
    </source>
</reference>